<sequence>MSLTSLNDLYRQLILDHGQRPHHFAVLSHPDHRFNLSNSSCGDQIDLQLKLSSDQKQLTNIAFQGSGCTLSTASASIMTDTVWNLPVKQVKQDIQLFQQMILTGKVTDQMEACLGDATVFVSVHKVPSRITCVTLAWHALDKALTSSSQEETFKPFRK</sequence>
<dbReference type="RefSeq" id="WP_382389740.1">
    <property type="nucleotide sequence ID" value="NZ_JBHTLH010000015.1"/>
</dbReference>
<gene>
    <name evidence="2" type="primary">sufU</name>
    <name evidence="2" type="ORF">ACFQ22_05265</name>
</gene>
<organism evidence="2 3">
    <name type="scientific">Lentilactobacillus raoultii</name>
    <dbReference type="NCBI Taxonomy" id="1987503"/>
    <lineage>
        <taxon>Bacteria</taxon>
        <taxon>Bacillati</taxon>
        <taxon>Bacillota</taxon>
        <taxon>Bacilli</taxon>
        <taxon>Lactobacillales</taxon>
        <taxon>Lactobacillaceae</taxon>
        <taxon>Lentilactobacillus</taxon>
    </lineage>
</organism>
<protein>
    <submittedName>
        <fullName evidence="2">Fe-S cluster assembly sulfur transfer protein SufU</fullName>
    </submittedName>
</protein>
<proteinExistence type="predicted"/>
<feature type="domain" description="NIF system FeS cluster assembly NifU N-terminal" evidence="1">
    <location>
        <begin position="10"/>
        <end position="131"/>
    </location>
</feature>
<evidence type="ECO:0000259" key="1">
    <source>
        <dbReference type="Pfam" id="PF01592"/>
    </source>
</evidence>
<keyword evidence="3" id="KW-1185">Reference proteome</keyword>
<dbReference type="Pfam" id="PF01592">
    <property type="entry name" value="NifU_N"/>
    <property type="match status" value="1"/>
</dbReference>
<dbReference type="InterPro" id="IPR002871">
    <property type="entry name" value="NIF_FeS_clus_asmbl_NifU_N"/>
</dbReference>
<dbReference type="Gene3D" id="3.90.1010.10">
    <property type="match status" value="1"/>
</dbReference>
<dbReference type="EMBL" id="JBHTLH010000015">
    <property type="protein sequence ID" value="MFD1124774.1"/>
    <property type="molecule type" value="Genomic_DNA"/>
</dbReference>
<evidence type="ECO:0000313" key="3">
    <source>
        <dbReference type="Proteomes" id="UP001597156"/>
    </source>
</evidence>
<dbReference type="NCBIfam" id="TIGR01994">
    <property type="entry name" value="SUF_scaf_2"/>
    <property type="match status" value="1"/>
</dbReference>
<reference evidence="3" key="1">
    <citation type="journal article" date="2019" name="Int. J. Syst. Evol. Microbiol.">
        <title>The Global Catalogue of Microorganisms (GCM) 10K type strain sequencing project: providing services to taxonomists for standard genome sequencing and annotation.</title>
        <authorList>
            <consortium name="The Broad Institute Genomics Platform"/>
            <consortium name="The Broad Institute Genome Sequencing Center for Infectious Disease"/>
            <person name="Wu L."/>
            <person name="Ma J."/>
        </authorList>
    </citation>
    <scope>NUCLEOTIDE SEQUENCE [LARGE SCALE GENOMIC DNA]</scope>
    <source>
        <strain evidence="3">CCUG 71848</strain>
    </source>
</reference>
<accession>A0ABW3PDC1</accession>
<dbReference type="Proteomes" id="UP001597156">
    <property type="component" value="Unassembled WGS sequence"/>
</dbReference>
<dbReference type="PANTHER" id="PTHR10093">
    <property type="entry name" value="IRON-SULFUR CLUSTER ASSEMBLY ENZYME NIFU HOMOLOG"/>
    <property type="match status" value="1"/>
</dbReference>
<dbReference type="CDD" id="cd06664">
    <property type="entry name" value="IscU_like"/>
    <property type="match status" value="1"/>
</dbReference>
<evidence type="ECO:0000313" key="2">
    <source>
        <dbReference type="EMBL" id="MFD1124774.1"/>
    </source>
</evidence>
<dbReference type="SUPFAM" id="SSF82649">
    <property type="entry name" value="SufE/NifU"/>
    <property type="match status" value="1"/>
</dbReference>
<name>A0ABW3PDC1_9LACO</name>
<comment type="caution">
    <text evidence="2">The sequence shown here is derived from an EMBL/GenBank/DDBJ whole genome shotgun (WGS) entry which is preliminary data.</text>
</comment>